<proteinExistence type="predicted"/>
<evidence type="ECO:0000313" key="2">
    <source>
        <dbReference type="Proteomes" id="UP000294530"/>
    </source>
</evidence>
<comment type="caution">
    <text evidence="1">The sequence shown here is derived from an EMBL/GenBank/DDBJ whole genome shotgun (WGS) entry which is preliminary data.</text>
</comment>
<protein>
    <submittedName>
        <fullName evidence="1">Uncharacterized protein</fullName>
    </submittedName>
</protein>
<dbReference type="RefSeq" id="XP_067822794.1">
    <property type="nucleotide sequence ID" value="XM_067965784.1"/>
</dbReference>
<dbReference type="KEGG" id="blac:94351455"/>
<gene>
    <name evidence="1" type="ORF">CCR75_007726</name>
</gene>
<dbReference type="Proteomes" id="UP000294530">
    <property type="component" value="Unassembled WGS sequence"/>
</dbReference>
<accession>A0A976IK64</accession>
<reference evidence="1 2" key="1">
    <citation type="journal article" date="2021" name="Genome Biol.">
        <title>AFLAP: assembly-free linkage analysis pipeline using k-mers from genome sequencing data.</title>
        <authorList>
            <person name="Fletcher K."/>
            <person name="Zhang L."/>
            <person name="Gil J."/>
            <person name="Han R."/>
            <person name="Cavanaugh K."/>
            <person name="Michelmore R."/>
        </authorList>
    </citation>
    <scope>NUCLEOTIDE SEQUENCE [LARGE SCALE GENOMIC DNA]</scope>
    <source>
        <strain evidence="1 2">SF5</strain>
    </source>
</reference>
<organism evidence="1 2">
    <name type="scientific">Bremia lactucae</name>
    <name type="common">Lettuce downy mildew</name>
    <dbReference type="NCBI Taxonomy" id="4779"/>
    <lineage>
        <taxon>Eukaryota</taxon>
        <taxon>Sar</taxon>
        <taxon>Stramenopiles</taxon>
        <taxon>Oomycota</taxon>
        <taxon>Peronosporomycetes</taxon>
        <taxon>Peronosporales</taxon>
        <taxon>Peronosporaceae</taxon>
        <taxon>Bremia</taxon>
    </lineage>
</organism>
<keyword evidence="2" id="KW-1185">Reference proteome</keyword>
<dbReference type="EMBL" id="SHOA02000036">
    <property type="protein sequence ID" value="TDH73296.1"/>
    <property type="molecule type" value="Genomic_DNA"/>
</dbReference>
<name>A0A976IK64_BRELC</name>
<dbReference type="GeneID" id="94351455"/>
<sequence>MAEYDRNNALVKNFTLGKLTRARLHPRSTDLLNERAQPPRALIAAKNIRMMNFLQFAIRYFMENC</sequence>
<dbReference type="AlphaFoldDB" id="A0A976IK64"/>
<evidence type="ECO:0000313" key="1">
    <source>
        <dbReference type="EMBL" id="TDH73296.1"/>
    </source>
</evidence>